<keyword evidence="2" id="KW-1185">Reference proteome</keyword>
<proteinExistence type="predicted"/>
<evidence type="ECO:0000313" key="1">
    <source>
        <dbReference type="EMBL" id="CAK0824524.1"/>
    </source>
</evidence>
<organism evidence="1 2">
    <name type="scientific">Prorocentrum cordatum</name>
    <dbReference type="NCBI Taxonomy" id="2364126"/>
    <lineage>
        <taxon>Eukaryota</taxon>
        <taxon>Sar</taxon>
        <taxon>Alveolata</taxon>
        <taxon>Dinophyceae</taxon>
        <taxon>Prorocentrales</taxon>
        <taxon>Prorocentraceae</taxon>
        <taxon>Prorocentrum</taxon>
    </lineage>
</organism>
<feature type="non-terminal residue" evidence="1">
    <location>
        <position position="1"/>
    </location>
</feature>
<accession>A0ABN9RZ52</accession>
<protein>
    <submittedName>
        <fullName evidence="1">Uncharacterized protein</fullName>
    </submittedName>
</protein>
<name>A0ABN9RZ52_9DINO</name>
<sequence>DVKREFPDAIIHRCRSGAPVYMTARFVLEACLAFNECFNARGARRRLSALYSSALLDEARRSLREGRAPLGISWHISTMPGCAALRSVMLKGFAGFVDARVRQRQLLCKGRGVRVDGCYKLAHIIYDSDGHVSRPCTAVIGFCGALLTPLLRDIRVCGLQAGLALDETLPVFHSTDVRNGHWLQLAKLHSKIWGNLGIRAVARTPKGPATSAQQGAGPRCVIARDPVNDTIILKKATRHMCGDASDLKYDRIDLVTRLSGEGRPDEPRPAPQPALLSAGAKRLLRDVAVAGSAQAGALIRAQPQAAREVRALLEARRAWRSDVWEEKFGAKPPRGTLARLARRFQACLRRLKGPHGWKSLKSLKREAQRIEAWYKPGRKTTTLRRGIWRASRPALVRKPGAKTAWTAKVQRHCRLLRKKLRLEGLWRWRPVARTFHLAGIPLQSGTVPVERLRSVSESMVPHAARAISLPWWQLLSMLSFLRNTFRHFNEHALPTWNEGDSLLAERVNSVVTLARALHPEHGSESAALTALQDAFA</sequence>
<gene>
    <name evidence="1" type="ORF">PCOR1329_LOCUS24914</name>
</gene>
<evidence type="ECO:0000313" key="2">
    <source>
        <dbReference type="Proteomes" id="UP001189429"/>
    </source>
</evidence>
<reference evidence="1" key="1">
    <citation type="submission" date="2023-10" db="EMBL/GenBank/DDBJ databases">
        <authorList>
            <person name="Chen Y."/>
            <person name="Shah S."/>
            <person name="Dougan E. K."/>
            <person name="Thang M."/>
            <person name="Chan C."/>
        </authorList>
    </citation>
    <scope>NUCLEOTIDE SEQUENCE [LARGE SCALE GENOMIC DNA]</scope>
</reference>
<dbReference type="EMBL" id="CAUYUJ010008646">
    <property type="protein sequence ID" value="CAK0824524.1"/>
    <property type="molecule type" value="Genomic_DNA"/>
</dbReference>
<comment type="caution">
    <text evidence="1">The sequence shown here is derived from an EMBL/GenBank/DDBJ whole genome shotgun (WGS) entry which is preliminary data.</text>
</comment>
<dbReference type="Proteomes" id="UP001189429">
    <property type="component" value="Unassembled WGS sequence"/>
</dbReference>